<gene>
    <name evidence="2" type="ORF">PTTW11_04853</name>
</gene>
<feature type="region of interest" description="Disordered" evidence="1">
    <location>
        <begin position="111"/>
        <end position="137"/>
    </location>
</feature>
<reference evidence="2" key="1">
    <citation type="submission" date="2021-02" db="EMBL/GenBank/DDBJ databases">
        <authorList>
            <person name="Syme A R."/>
            <person name="Syme A R."/>
            <person name="Moolhuijzen P."/>
        </authorList>
    </citation>
    <scope>NUCLEOTIDE SEQUENCE</scope>
    <source>
        <strain evidence="2">W1-1</strain>
    </source>
</reference>
<feature type="compositionally biased region" description="Polar residues" evidence="1">
    <location>
        <begin position="1"/>
        <end position="17"/>
    </location>
</feature>
<protein>
    <submittedName>
        <fullName evidence="2">Uncharacterized protein</fullName>
    </submittedName>
</protein>
<evidence type="ECO:0000313" key="2">
    <source>
        <dbReference type="EMBL" id="CAE7031726.1"/>
    </source>
</evidence>
<proteinExistence type="predicted"/>
<feature type="compositionally biased region" description="Low complexity" evidence="1">
    <location>
        <begin position="38"/>
        <end position="49"/>
    </location>
</feature>
<evidence type="ECO:0000313" key="3">
    <source>
        <dbReference type="Proteomes" id="UP000472372"/>
    </source>
</evidence>
<feature type="region of interest" description="Disordered" evidence="1">
    <location>
        <begin position="1"/>
        <end position="84"/>
    </location>
</feature>
<dbReference type="EMBL" id="HG992980">
    <property type="protein sequence ID" value="CAE7031726.1"/>
    <property type="molecule type" value="Genomic_DNA"/>
</dbReference>
<dbReference type="AlphaFoldDB" id="A0A6S6W080"/>
<evidence type="ECO:0000256" key="1">
    <source>
        <dbReference type="SAM" id="MobiDB-lite"/>
    </source>
</evidence>
<dbReference type="Proteomes" id="UP000472372">
    <property type="component" value="Chromosome 4"/>
</dbReference>
<sequence>MSTMNGNTLHQPQNMSDQMVLHQSPPQNAPGDMVLYEQPQQWPYPAQQQSTDHSPVPATQQKPATAHKKKKKAKSSEAGGPIRKGLENLAKLVERKIDQQIESARVRAVNAEQRSVARANSFRTPPPQANMERKQYA</sequence>
<organism evidence="2 3">
    <name type="scientific">Pyrenophora teres f. teres</name>
    <dbReference type="NCBI Taxonomy" id="97479"/>
    <lineage>
        <taxon>Eukaryota</taxon>
        <taxon>Fungi</taxon>
        <taxon>Dikarya</taxon>
        <taxon>Ascomycota</taxon>
        <taxon>Pezizomycotina</taxon>
        <taxon>Dothideomycetes</taxon>
        <taxon>Pleosporomycetidae</taxon>
        <taxon>Pleosporales</taxon>
        <taxon>Pleosporineae</taxon>
        <taxon>Pleosporaceae</taxon>
        <taxon>Pyrenophora</taxon>
    </lineage>
</organism>
<accession>A0A6S6W080</accession>
<name>A0A6S6W080_9PLEO</name>